<gene>
    <name evidence="2" type="ORF">IAG44_26345</name>
</gene>
<proteinExistence type="predicted"/>
<dbReference type="InterPro" id="IPR010982">
    <property type="entry name" value="Lambda_DNA-bd_dom_sf"/>
</dbReference>
<dbReference type="Gene3D" id="1.10.260.40">
    <property type="entry name" value="lambda repressor-like DNA-binding domains"/>
    <property type="match status" value="1"/>
</dbReference>
<dbReference type="RefSeq" id="WP_187749551.1">
    <property type="nucleotide sequence ID" value="NZ_CP060828.1"/>
</dbReference>
<dbReference type="PROSITE" id="PS50943">
    <property type="entry name" value="HTH_CROC1"/>
    <property type="match status" value="1"/>
</dbReference>
<dbReference type="Pfam" id="PF13560">
    <property type="entry name" value="HTH_31"/>
    <property type="match status" value="1"/>
</dbReference>
<dbReference type="Proteomes" id="UP000516052">
    <property type="component" value="Chromosome"/>
</dbReference>
<evidence type="ECO:0000313" key="3">
    <source>
        <dbReference type="Proteomes" id="UP000516052"/>
    </source>
</evidence>
<feature type="domain" description="HTH cro/C1-type" evidence="1">
    <location>
        <begin position="22"/>
        <end position="75"/>
    </location>
</feature>
<dbReference type="SMART" id="SM00530">
    <property type="entry name" value="HTH_XRE"/>
    <property type="match status" value="1"/>
</dbReference>
<dbReference type="KEGG" id="sroi:IAG44_26345"/>
<sequence>MPQRLAVTGLSQEPRKRFAQELRRLREERKETLQQLAAQLGWDASTFGKLESGRNLGSPDIVEALDHHYGTTPWILILWELALGDERRRGKLYRQPMAHERQSVSLCYFSSSILPGLLQTPGYTRELFAVGGIPSDRLEAEVAFRMARQEILLGDDAPLFRAEWHKQLEHLLHMSEHSNIAIQVLPFSTRLHPLTNTEVFIIHDGDGKAIVWVESGYFGAPFNDTKEVKQYQLRYDQVRDLAYSPSASREFIKQLLEETPQSFST</sequence>
<keyword evidence="3" id="KW-1185">Reference proteome</keyword>
<reference evidence="2 3" key="1">
    <citation type="submission" date="2020-08" db="EMBL/GenBank/DDBJ databases">
        <title>A novel species.</title>
        <authorList>
            <person name="Gao J."/>
        </authorList>
    </citation>
    <scope>NUCLEOTIDE SEQUENCE [LARGE SCALE GENOMIC DNA]</scope>
    <source>
        <strain evidence="2 3">CRXT-G-22</strain>
    </source>
</reference>
<dbReference type="InterPro" id="IPR043917">
    <property type="entry name" value="DUF5753"/>
</dbReference>
<dbReference type="SUPFAM" id="SSF47413">
    <property type="entry name" value="lambda repressor-like DNA-binding domains"/>
    <property type="match status" value="1"/>
</dbReference>
<evidence type="ECO:0000313" key="2">
    <source>
        <dbReference type="EMBL" id="QNP72599.1"/>
    </source>
</evidence>
<dbReference type="EMBL" id="CP060828">
    <property type="protein sequence ID" value="QNP72599.1"/>
    <property type="molecule type" value="Genomic_DNA"/>
</dbReference>
<dbReference type="GO" id="GO:0003677">
    <property type="term" value="F:DNA binding"/>
    <property type="evidence" value="ECO:0007669"/>
    <property type="project" value="InterPro"/>
</dbReference>
<dbReference type="CDD" id="cd00093">
    <property type="entry name" value="HTH_XRE"/>
    <property type="match status" value="1"/>
</dbReference>
<dbReference type="Pfam" id="PF19054">
    <property type="entry name" value="DUF5753"/>
    <property type="match status" value="2"/>
</dbReference>
<dbReference type="AlphaFoldDB" id="A0A7H0III3"/>
<protein>
    <submittedName>
        <fullName evidence="2">Helix-turn-helix domain-containing protein</fullName>
    </submittedName>
</protein>
<evidence type="ECO:0000259" key="1">
    <source>
        <dbReference type="PROSITE" id="PS50943"/>
    </source>
</evidence>
<organism evidence="2 3">
    <name type="scientific">Streptomyces roseirectus</name>
    <dbReference type="NCBI Taxonomy" id="2768066"/>
    <lineage>
        <taxon>Bacteria</taxon>
        <taxon>Bacillati</taxon>
        <taxon>Actinomycetota</taxon>
        <taxon>Actinomycetes</taxon>
        <taxon>Kitasatosporales</taxon>
        <taxon>Streptomycetaceae</taxon>
        <taxon>Streptomyces</taxon>
    </lineage>
</organism>
<name>A0A7H0III3_9ACTN</name>
<accession>A0A7H0III3</accession>
<dbReference type="InterPro" id="IPR001387">
    <property type="entry name" value="Cro/C1-type_HTH"/>
</dbReference>